<dbReference type="InterPro" id="IPR050515">
    <property type="entry name" value="Beta-lactam/transpept"/>
</dbReference>
<evidence type="ECO:0000256" key="8">
    <source>
        <dbReference type="RuleBase" id="RU361140"/>
    </source>
</evidence>
<evidence type="ECO:0000256" key="6">
    <source>
        <dbReference type="ARBA" id="ARBA00023251"/>
    </source>
</evidence>
<gene>
    <name evidence="10" type="primary">blaOXA</name>
    <name evidence="10" type="ORF">FAZ19_13275</name>
</gene>
<dbReference type="RefSeq" id="WP_136821239.1">
    <property type="nucleotide sequence ID" value="NZ_BMJX01000004.1"/>
</dbReference>
<keyword evidence="4" id="KW-0732">Signal</keyword>
<dbReference type="EC" id="3.5.2.6" evidence="3 8"/>
<keyword evidence="11" id="KW-1185">Reference proteome</keyword>
<dbReference type="NCBIfam" id="NF012161">
    <property type="entry name" value="bla_class_D_main"/>
    <property type="match status" value="1"/>
</dbReference>
<sequence>MKYRKRLLVLVVLTKVIVGCDSPKSGSKLDESYKTTFDKILEAQDVNGSILIYDPQKKIYYSNDFHWANTGFLPASTFKIPNAIVAMETSTISNDSAIIKWDGKKRAFESWEKDLTFREAFQASCVPCFQEIARKIGVENMENYLNKLRYPTMDVREETIDNFWLRGNSKITQMEQIDFLQRFYTKKLPILNSTRDKMLKLFEIEKTPEYTLSGKTGWSYNEKDNNGWFVGFYQRGERIYYFALNVVPKDVNNMEQFATARVNAIREALHQMRLL</sequence>
<dbReference type="GO" id="GO:0008658">
    <property type="term" value="F:penicillin binding"/>
    <property type="evidence" value="ECO:0007669"/>
    <property type="project" value="InterPro"/>
</dbReference>
<organism evidence="10 11">
    <name type="scientific">Sphingobacterium alkalisoli</name>
    <dbReference type="NCBI Taxonomy" id="1874115"/>
    <lineage>
        <taxon>Bacteria</taxon>
        <taxon>Pseudomonadati</taxon>
        <taxon>Bacteroidota</taxon>
        <taxon>Sphingobacteriia</taxon>
        <taxon>Sphingobacteriales</taxon>
        <taxon>Sphingobacteriaceae</taxon>
        <taxon>Sphingobacterium</taxon>
    </lineage>
</organism>
<evidence type="ECO:0000256" key="4">
    <source>
        <dbReference type="ARBA" id="ARBA00022729"/>
    </source>
</evidence>
<dbReference type="EMBL" id="SUKA01000004">
    <property type="protein sequence ID" value="TJY64179.1"/>
    <property type="molecule type" value="Genomic_DNA"/>
</dbReference>
<dbReference type="GO" id="GO:0071555">
    <property type="term" value="P:cell wall organization"/>
    <property type="evidence" value="ECO:0007669"/>
    <property type="project" value="TreeGrafter"/>
</dbReference>
<dbReference type="InterPro" id="IPR001460">
    <property type="entry name" value="PCN-bd_Tpept"/>
</dbReference>
<comment type="similarity">
    <text evidence="2 8">Belongs to the class-D beta-lactamase family.</text>
</comment>
<dbReference type="AlphaFoldDB" id="A0A4V5LXW6"/>
<evidence type="ECO:0000256" key="5">
    <source>
        <dbReference type="ARBA" id="ARBA00022801"/>
    </source>
</evidence>
<evidence type="ECO:0000259" key="9">
    <source>
        <dbReference type="Pfam" id="PF00905"/>
    </source>
</evidence>
<dbReference type="PANTHER" id="PTHR30627:SF6">
    <property type="entry name" value="BETA-LACTAMASE YBXI-RELATED"/>
    <property type="match status" value="1"/>
</dbReference>
<dbReference type="GO" id="GO:0008800">
    <property type="term" value="F:beta-lactamase activity"/>
    <property type="evidence" value="ECO:0007669"/>
    <property type="project" value="UniProtKB-UniRule"/>
</dbReference>
<comment type="catalytic activity">
    <reaction evidence="1 8">
        <text>a beta-lactam + H2O = a substituted beta-amino acid</text>
        <dbReference type="Rhea" id="RHEA:20401"/>
        <dbReference type="ChEBI" id="CHEBI:15377"/>
        <dbReference type="ChEBI" id="CHEBI:35627"/>
        <dbReference type="ChEBI" id="CHEBI:140347"/>
        <dbReference type="EC" id="3.5.2.6"/>
    </reaction>
</comment>
<name>A0A4V5LXW6_9SPHI</name>
<dbReference type="Pfam" id="PF00905">
    <property type="entry name" value="Transpeptidase"/>
    <property type="match status" value="1"/>
</dbReference>
<dbReference type="PROSITE" id="PS00337">
    <property type="entry name" value="BETA_LACTAMASE_D"/>
    <property type="match status" value="1"/>
</dbReference>
<dbReference type="OrthoDB" id="9762883at2"/>
<proteinExistence type="inferred from homology"/>
<dbReference type="InterPro" id="IPR002137">
    <property type="entry name" value="Beta-lactam_class-D_AS"/>
</dbReference>
<dbReference type="Gene3D" id="3.40.710.10">
    <property type="entry name" value="DD-peptidase/beta-lactamase superfamily"/>
    <property type="match status" value="1"/>
</dbReference>
<dbReference type="GO" id="GO:0046677">
    <property type="term" value="P:response to antibiotic"/>
    <property type="evidence" value="ECO:0007669"/>
    <property type="project" value="UniProtKB-UniRule"/>
</dbReference>
<dbReference type="SUPFAM" id="SSF56601">
    <property type="entry name" value="beta-lactamase/transpeptidase-like"/>
    <property type="match status" value="1"/>
</dbReference>
<keyword evidence="5 8" id="KW-0378">Hydrolase</keyword>
<comment type="caution">
    <text evidence="10">The sequence shown here is derived from an EMBL/GenBank/DDBJ whole genome shotgun (WGS) entry which is preliminary data.</text>
</comment>
<evidence type="ECO:0000256" key="3">
    <source>
        <dbReference type="ARBA" id="ARBA00012865"/>
    </source>
</evidence>
<evidence type="ECO:0000313" key="11">
    <source>
        <dbReference type="Proteomes" id="UP000309872"/>
    </source>
</evidence>
<evidence type="ECO:0000256" key="2">
    <source>
        <dbReference type="ARBA" id="ARBA00007898"/>
    </source>
</evidence>
<dbReference type="Proteomes" id="UP000309872">
    <property type="component" value="Unassembled WGS sequence"/>
</dbReference>
<protein>
    <recommendedName>
        <fullName evidence="3 8">Beta-lactamase</fullName>
        <ecNumber evidence="3 8">3.5.2.6</ecNumber>
    </recommendedName>
</protein>
<keyword evidence="6 8" id="KW-0046">Antibiotic resistance</keyword>
<dbReference type="GO" id="GO:0005886">
    <property type="term" value="C:plasma membrane"/>
    <property type="evidence" value="ECO:0007669"/>
    <property type="project" value="TreeGrafter"/>
</dbReference>
<dbReference type="InterPro" id="IPR012338">
    <property type="entry name" value="Beta-lactam/transpept-like"/>
</dbReference>
<reference evidence="10 11" key="1">
    <citation type="submission" date="2019-04" db="EMBL/GenBank/DDBJ databases">
        <title>Sphingobacterium olei sp. nov., isolated from oil-contaminated soil.</title>
        <authorList>
            <person name="Liu B."/>
        </authorList>
    </citation>
    <scope>NUCLEOTIDE SEQUENCE [LARGE SCALE GENOMIC DNA]</scope>
    <source>
        <strain evidence="10 11">Y3L14</strain>
    </source>
</reference>
<accession>A0A4V5LXW6</accession>
<feature type="active site" description="Acyl-ester intermediate" evidence="7">
    <location>
        <position position="76"/>
    </location>
</feature>
<evidence type="ECO:0000256" key="7">
    <source>
        <dbReference type="PIRSR" id="PIRSR602137-50"/>
    </source>
</evidence>
<dbReference type="GO" id="GO:0017001">
    <property type="term" value="P:antibiotic catabolic process"/>
    <property type="evidence" value="ECO:0007669"/>
    <property type="project" value="InterPro"/>
</dbReference>
<feature type="modified residue" description="N6-carboxylysine" evidence="7">
    <location>
        <position position="79"/>
    </location>
</feature>
<dbReference type="PANTHER" id="PTHR30627">
    <property type="entry name" value="PEPTIDOGLYCAN D,D-TRANSPEPTIDASE"/>
    <property type="match status" value="1"/>
</dbReference>
<evidence type="ECO:0000313" key="10">
    <source>
        <dbReference type="EMBL" id="TJY64179.1"/>
    </source>
</evidence>
<feature type="domain" description="Penicillin-binding protein transpeptidase" evidence="9">
    <location>
        <begin position="53"/>
        <end position="259"/>
    </location>
</feature>
<evidence type="ECO:0000256" key="1">
    <source>
        <dbReference type="ARBA" id="ARBA00001526"/>
    </source>
</evidence>